<dbReference type="NCBIfam" id="TIGR02281">
    <property type="entry name" value="clan_AA_DTGA"/>
    <property type="match status" value="1"/>
</dbReference>
<dbReference type="InterPro" id="IPR011969">
    <property type="entry name" value="Clan_AA_Asp_peptidase_C"/>
</dbReference>
<evidence type="ECO:0000313" key="2">
    <source>
        <dbReference type="EMBL" id="THJ30771.1"/>
    </source>
</evidence>
<proteinExistence type="predicted"/>
<organism evidence="2 3">
    <name type="scientific">Lampropedia aestuarii</name>
    <dbReference type="NCBI Taxonomy" id="2562762"/>
    <lineage>
        <taxon>Bacteria</taxon>
        <taxon>Pseudomonadati</taxon>
        <taxon>Pseudomonadota</taxon>
        <taxon>Betaproteobacteria</taxon>
        <taxon>Burkholderiales</taxon>
        <taxon>Comamonadaceae</taxon>
        <taxon>Lampropedia</taxon>
    </lineage>
</organism>
<dbReference type="GO" id="GO:0008233">
    <property type="term" value="F:peptidase activity"/>
    <property type="evidence" value="ECO:0007669"/>
    <property type="project" value="UniProtKB-KW"/>
</dbReference>
<reference evidence="2 3" key="1">
    <citation type="submission" date="2019-04" db="EMBL/GenBank/DDBJ databases">
        <title>Lampropedia sp YIM MLB12 draf genome.</title>
        <authorList>
            <person name="Wang Y.-X."/>
        </authorList>
    </citation>
    <scope>NUCLEOTIDE SEQUENCE [LARGE SCALE GENOMIC DNA]</scope>
    <source>
        <strain evidence="2 3">YIM MLB12</strain>
    </source>
</reference>
<dbReference type="OrthoDB" id="185963at2"/>
<dbReference type="Gene3D" id="2.30.30.830">
    <property type="match status" value="1"/>
</dbReference>
<evidence type="ECO:0000256" key="1">
    <source>
        <dbReference type="SAM" id="SignalP"/>
    </source>
</evidence>
<keyword evidence="3" id="KW-1185">Reference proteome</keyword>
<evidence type="ECO:0000313" key="3">
    <source>
        <dbReference type="Proteomes" id="UP000306236"/>
    </source>
</evidence>
<dbReference type="Pfam" id="PF13975">
    <property type="entry name" value="gag-asp_proteas"/>
    <property type="match status" value="1"/>
</dbReference>
<keyword evidence="2" id="KW-0645">Protease</keyword>
<dbReference type="SUPFAM" id="SSF50630">
    <property type="entry name" value="Acid proteases"/>
    <property type="match status" value="1"/>
</dbReference>
<dbReference type="InterPro" id="IPR021109">
    <property type="entry name" value="Peptidase_aspartic_dom_sf"/>
</dbReference>
<comment type="caution">
    <text evidence="2">The sequence shown here is derived from an EMBL/GenBank/DDBJ whole genome shotgun (WGS) entry which is preliminary data.</text>
</comment>
<dbReference type="EMBL" id="SSWX01000034">
    <property type="protein sequence ID" value="THJ30771.1"/>
    <property type="molecule type" value="Genomic_DNA"/>
</dbReference>
<dbReference type="CDD" id="cd05483">
    <property type="entry name" value="retropepsin_like_bacteria"/>
    <property type="match status" value="1"/>
</dbReference>
<keyword evidence="2" id="KW-0378">Hydrolase</keyword>
<name>A0A4S5BJG3_9BURK</name>
<dbReference type="AlphaFoldDB" id="A0A4S5BJG3"/>
<feature type="chain" id="PRO_5020282002" evidence="1">
    <location>
        <begin position="42"/>
        <end position="231"/>
    </location>
</feature>
<feature type="signal peptide" evidence="1">
    <location>
        <begin position="1"/>
        <end position="41"/>
    </location>
</feature>
<dbReference type="EC" id="3.4.23.-" evidence="2"/>
<dbReference type="GO" id="GO:0006508">
    <property type="term" value="P:proteolysis"/>
    <property type="evidence" value="ECO:0007669"/>
    <property type="project" value="UniProtKB-KW"/>
</dbReference>
<accession>A0A4S5BJG3</accession>
<dbReference type="Gene3D" id="2.40.70.10">
    <property type="entry name" value="Acid Proteases"/>
    <property type="match status" value="1"/>
</dbReference>
<dbReference type="RefSeq" id="WP_136407876.1">
    <property type="nucleotide sequence ID" value="NZ_SSWX01000034.1"/>
</dbReference>
<sequence length="231" mass="24492">MAKSKPISSTASLLTPACWRACAARVGLPLLLLLACANAIAQDVRLVGTVGSNRAIIVLGDGTPRTLSIGQTRDGVTLVSVERNRVVVRSDGEEYSLKLGESPARITGSSAQSLRMPAQPGGHYMADGQINGHKVQFMVDTGASTVSMDAQLASTLGIDYQKGRSVKVATANGQVQGWLINLPDIRVGGLQQTNISATVVQQAMPFVLLGNSFLNHYRMTRDATSMVLESR</sequence>
<keyword evidence="1" id="KW-0732">Signal</keyword>
<dbReference type="InterPro" id="IPR034122">
    <property type="entry name" value="Retropepsin-like_bacterial"/>
</dbReference>
<protein>
    <submittedName>
        <fullName evidence="2">TIGR02281 family clan AA aspartic protease</fullName>
        <ecNumber evidence="2">3.4.23.-</ecNumber>
    </submittedName>
</protein>
<dbReference type="Proteomes" id="UP000306236">
    <property type="component" value="Unassembled WGS sequence"/>
</dbReference>
<gene>
    <name evidence="2" type="ORF">E8K88_17030</name>
</gene>